<proteinExistence type="predicted"/>
<dbReference type="Gene3D" id="1.20.120.530">
    <property type="entry name" value="GntR ligand-binding domain-like"/>
    <property type="match status" value="1"/>
</dbReference>
<name>A0A235CID4_9GAMM</name>
<dbReference type="RefSeq" id="WP_094278263.1">
    <property type="nucleotide sequence ID" value="NZ_JAJGNK010000003.1"/>
</dbReference>
<reference evidence="5 7" key="1">
    <citation type="submission" date="2017-08" db="EMBL/GenBank/DDBJ databases">
        <title>Draft Genome Sequence of the Marine Bacterium Oceanimonas baumannii ATCC 700832.</title>
        <authorList>
            <person name="Mcclelland W.D."/>
            <person name="Brennan M.A."/>
            <person name="Trachtenberg A.M."/>
            <person name="Maclea K.S."/>
        </authorList>
    </citation>
    <scope>NUCLEOTIDE SEQUENCE [LARGE SCALE GENOMIC DNA]</scope>
    <source>
        <strain evidence="5 7">ATCC 700832</strain>
    </source>
</reference>
<dbReference type="AlphaFoldDB" id="A0A235CID4"/>
<dbReference type="InterPro" id="IPR011711">
    <property type="entry name" value="GntR_C"/>
</dbReference>
<keyword evidence="8" id="KW-1185">Reference proteome</keyword>
<evidence type="ECO:0000313" key="5">
    <source>
        <dbReference type="EMBL" id="OYD24293.1"/>
    </source>
</evidence>
<evidence type="ECO:0000256" key="3">
    <source>
        <dbReference type="ARBA" id="ARBA00023163"/>
    </source>
</evidence>
<accession>A0A235CID4</accession>
<dbReference type="SMART" id="SM00895">
    <property type="entry name" value="FCD"/>
    <property type="match status" value="1"/>
</dbReference>
<evidence type="ECO:0000256" key="2">
    <source>
        <dbReference type="ARBA" id="ARBA00023125"/>
    </source>
</evidence>
<evidence type="ECO:0000313" key="7">
    <source>
        <dbReference type="Proteomes" id="UP000243640"/>
    </source>
</evidence>
<dbReference type="Proteomes" id="UP000243640">
    <property type="component" value="Unassembled WGS sequence"/>
</dbReference>
<dbReference type="CDD" id="cd07377">
    <property type="entry name" value="WHTH_GntR"/>
    <property type="match status" value="1"/>
</dbReference>
<dbReference type="PANTHER" id="PTHR43537:SF41">
    <property type="entry name" value="TRANSCRIPTIONAL REGULATORY PROTEIN"/>
    <property type="match status" value="1"/>
</dbReference>
<gene>
    <name evidence="5" type="ORF">B6S09_09485</name>
    <name evidence="6" type="ORF">LY04_01848</name>
</gene>
<dbReference type="SUPFAM" id="SSF46785">
    <property type="entry name" value="Winged helix' DNA-binding domain"/>
    <property type="match status" value="1"/>
</dbReference>
<dbReference type="GO" id="GO:0003700">
    <property type="term" value="F:DNA-binding transcription factor activity"/>
    <property type="evidence" value="ECO:0007669"/>
    <property type="project" value="InterPro"/>
</dbReference>
<dbReference type="Proteomes" id="UP000295058">
    <property type="component" value="Unassembled WGS sequence"/>
</dbReference>
<dbReference type="PROSITE" id="PS50949">
    <property type="entry name" value="HTH_GNTR"/>
    <property type="match status" value="1"/>
</dbReference>
<dbReference type="Pfam" id="PF07729">
    <property type="entry name" value="FCD"/>
    <property type="match status" value="1"/>
</dbReference>
<dbReference type="SUPFAM" id="SSF48008">
    <property type="entry name" value="GntR ligand-binding domain-like"/>
    <property type="match status" value="1"/>
</dbReference>
<dbReference type="InterPro" id="IPR036388">
    <property type="entry name" value="WH-like_DNA-bd_sf"/>
</dbReference>
<evidence type="ECO:0000313" key="6">
    <source>
        <dbReference type="EMBL" id="TDW59025.1"/>
    </source>
</evidence>
<dbReference type="Gene3D" id="1.10.10.10">
    <property type="entry name" value="Winged helix-like DNA-binding domain superfamily/Winged helix DNA-binding domain"/>
    <property type="match status" value="1"/>
</dbReference>
<dbReference type="GO" id="GO:0003677">
    <property type="term" value="F:DNA binding"/>
    <property type="evidence" value="ECO:0007669"/>
    <property type="project" value="UniProtKB-KW"/>
</dbReference>
<dbReference type="EMBL" id="SODO01000006">
    <property type="protein sequence ID" value="TDW59025.1"/>
    <property type="molecule type" value="Genomic_DNA"/>
</dbReference>
<sequence>MSRAPYKTLTQSVVETLRARILKGEFKAGAPLRQDTLAQELNVSRVPVREALMQLEAQGLVKFEAHRGAVVTELDAAAIDELFYLRAMLESELLFQAFEHLTEQHLSEAEAILAEFDQILESGDQIERWSELNRRFHTTLYGPANRPRTLALVDQINLSCDRYIQVELLHSQQGIITAEREHMQLLQLCRQRRKFEAAALLRQHIESAGHSIKHLLNTR</sequence>
<protein>
    <submittedName>
        <fullName evidence="5 6">GntR family transcriptional regulator</fullName>
    </submittedName>
</protein>
<dbReference type="EMBL" id="NQJF01000007">
    <property type="protein sequence ID" value="OYD24293.1"/>
    <property type="molecule type" value="Genomic_DNA"/>
</dbReference>
<dbReference type="Pfam" id="PF00392">
    <property type="entry name" value="GntR"/>
    <property type="match status" value="1"/>
</dbReference>
<reference evidence="6 8" key="2">
    <citation type="submission" date="2019-03" db="EMBL/GenBank/DDBJ databases">
        <title>Genomic Encyclopedia of Archaeal and Bacterial Type Strains, Phase II (KMG-II): from individual species to whole genera.</title>
        <authorList>
            <person name="Goeker M."/>
        </authorList>
    </citation>
    <scope>NUCLEOTIDE SEQUENCE [LARGE SCALE GENOMIC DNA]</scope>
    <source>
        <strain evidence="6 8">DSM 15594</strain>
    </source>
</reference>
<dbReference type="PANTHER" id="PTHR43537">
    <property type="entry name" value="TRANSCRIPTIONAL REGULATOR, GNTR FAMILY"/>
    <property type="match status" value="1"/>
</dbReference>
<evidence type="ECO:0000259" key="4">
    <source>
        <dbReference type="PROSITE" id="PS50949"/>
    </source>
</evidence>
<keyword evidence="3" id="KW-0804">Transcription</keyword>
<keyword evidence="1" id="KW-0805">Transcription regulation</keyword>
<evidence type="ECO:0000256" key="1">
    <source>
        <dbReference type="ARBA" id="ARBA00023015"/>
    </source>
</evidence>
<feature type="domain" description="HTH gntR-type" evidence="4">
    <location>
        <begin position="7"/>
        <end position="74"/>
    </location>
</feature>
<dbReference type="SMART" id="SM00345">
    <property type="entry name" value="HTH_GNTR"/>
    <property type="match status" value="1"/>
</dbReference>
<dbReference type="OrthoDB" id="9799812at2"/>
<dbReference type="InterPro" id="IPR036390">
    <property type="entry name" value="WH_DNA-bd_sf"/>
</dbReference>
<organism evidence="5 7">
    <name type="scientific">Oceanimonas baumannii</name>
    <dbReference type="NCBI Taxonomy" id="129578"/>
    <lineage>
        <taxon>Bacteria</taxon>
        <taxon>Pseudomonadati</taxon>
        <taxon>Pseudomonadota</taxon>
        <taxon>Gammaproteobacteria</taxon>
        <taxon>Aeromonadales</taxon>
        <taxon>Aeromonadaceae</taxon>
        <taxon>Oceanimonas</taxon>
    </lineage>
</organism>
<dbReference type="InterPro" id="IPR008920">
    <property type="entry name" value="TF_FadR/GntR_C"/>
</dbReference>
<comment type="caution">
    <text evidence="5">The sequence shown here is derived from an EMBL/GenBank/DDBJ whole genome shotgun (WGS) entry which is preliminary data.</text>
</comment>
<evidence type="ECO:0000313" key="8">
    <source>
        <dbReference type="Proteomes" id="UP000295058"/>
    </source>
</evidence>
<keyword evidence="2 6" id="KW-0238">DNA-binding</keyword>
<dbReference type="InterPro" id="IPR000524">
    <property type="entry name" value="Tscrpt_reg_HTH_GntR"/>
</dbReference>
<dbReference type="PRINTS" id="PR00035">
    <property type="entry name" value="HTHGNTR"/>
</dbReference>